<dbReference type="Proteomes" id="UP000014480">
    <property type="component" value="Unassembled WGS sequence"/>
</dbReference>
<evidence type="ECO:0000313" key="1">
    <source>
        <dbReference type="EMBL" id="TDZ19389.1"/>
    </source>
</evidence>
<dbReference type="AlphaFoldDB" id="A0A484FLS6"/>
<reference evidence="2" key="2">
    <citation type="journal article" date="2019" name="Mol. Plant Microbe Interact.">
        <title>Genome sequence resources for four phytopathogenic fungi from the Colletotrichum orbiculare species complex.</title>
        <authorList>
            <person name="Gan P."/>
            <person name="Tsushima A."/>
            <person name="Narusaka M."/>
            <person name="Narusaka Y."/>
            <person name="Takano Y."/>
            <person name="Kubo Y."/>
            <person name="Shirasu K."/>
        </authorList>
    </citation>
    <scope>GENOME REANNOTATION</scope>
    <source>
        <strain evidence="2">104-T / ATCC 96160 / CBS 514.97 / LARS 414 / MAFF 240422</strain>
    </source>
</reference>
<comment type="caution">
    <text evidence="1">The sequence shown here is derived from an EMBL/GenBank/DDBJ whole genome shotgun (WGS) entry which is preliminary data.</text>
</comment>
<keyword evidence="2" id="KW-1185">Reference proteome</keyword>
<evidence type="ECO:0000313" key="2">
    <source>
        <dbReference type="Proteomes" id="UP000014480"/>
    </source>
</evidence>
<sequence length="82" mass="9425">MHIGYMHSRILSFFHLPCWQERAFQLSSRTLRKVDIASTAISGRQSCATSILSKLSAWHSGRKGIWRSRRGQFTSTKIYPPT</sequence>
<organism evidence="1 2">
    <name type="scientific">Colletotrichum orbiculare (strain 104-T / ATCC 96160 / CBS 514.97 / LARS 414 / MAFF 240422)</name>
    <name type="common">Cucumber anthracnose fungus</name>
    <name type="synonym">Colletotrichum lagenarium</name>
    <dbReference type="NCBI Taxonomy" id="1213857"/>
    <lineage>
        <taxon>Eukaryota</taxon>
        <taxon>Fungi</taxon>
        <taxon>Dikarya</taxon>
        <taxon>Ascomycota</taxon>
        <taxon>Pezizomycotina</taxon>
        <taxon>Sordariomycetes</taxon>
        <taxon>Hypocreomycetidae</taxon>
        <taxon>Glomerellales</taxon>
        <taxon>Glomerellaceae</taxon>
        <taxon>Colletotrichum</taxon>
        <taxon>Colletotrichum orbiculare species complex</taxon>
    </lineage>
</organism>
<proteinExistence type="predicted"/>
<accession>A0A484FLS6</accession>
<name>A0A484FLS6_COLOR</name>
<dbReference type="EMBL" id="AMCV02000020">
    <property type="protein sequence ID" value="TDZ19389.1"/>
    <property type="molecule type" value="Genomic_DNA"/>
</dbReference>
<protein>
    <submittedName>
        <fullName evidence="1">Uncharacterized protein</fullName>
    </submittedName>
</protein>
<reference evidence="2" key="1">
    <citation type="journal article" date="2013" name="New Phytol.">
        <title>Comparative genomic and transcriptomic analyses reveal the hemibiotrophic stage shift of Colletotrichum fungi.</title>
        <authorList>
            <person name="Gan P."/>
            <person name="Ikeda K."/>
            <person name="Irieda H."/>
            <person name="Narusaka M."/>
            <person name="O'Connell R.J."/>
            <person name="Narusaka Y."/>
            <person name="Takano Y."/>
            <person name="Kubo Y."/>
            <person name="Shirasu K."/>
        </authorList>
    </citation>
    <scope>NUCLEOTIDE SEQUENCE [LARGE SCALE GENOMIC DNA]</scope>
    <source>
        <strain evidence="2">104-T / ATCC 96160 / CBS 514.97 / LARS 414 / MAFF 240422</strain>
    </source>
</reference>
<gene>
    <name evidence="1" type="ORF">Cob_v007831</name>
</gene>